<keyword evidence="1" id="KW-1133">Transmembrane helix</keyword>
<accession>A0A916WL03</accession>
<sequence>MTRGIIQRARLAASGDGGYALAVVIGIGLVMIIMIAASLSITTSGVTRADTDQDRIGAEAAAYAGVAEYQSRLSNDSTYQKFGNPASVFTVATGSRVSLPTGALTNPAFGLSASGSWADVPTGDATVPPTASFRYEVDNSSYDRSGVVKIRSTGRVGNVTRTVVADLKQEGFINFLFLTDFETADPDLAGGTNCARYLWATPTRGTDCDTINFLAVDTFNGPVHSNDQMTVCGSTFNGAVTSSSTKRPNYTRPSGCGSARGQFGSGPLYHSVVPMPPTNAEMKKETRNDLSDDVPRPGCLYTGPTTITLLASGKMNVVSPYTKFTRTASTKAGASKPAECGTPGTASGSLGSVGGAEINVLDYNLIFVQNVPTASSDPNYWGTADPQNFTCNNRGSSSEGWSFGSGSTFTRYPLTNETIPSTSASDAPAYGCKDGDAYVKGQLDGALTIAAENYVYVTGNITYVDTAESILGLVGNNAVWVWNPMNGSTSLIGDRGRTINAALLSVAHTFMVQNHDKGSSNRGTLTINGAIAQKYRGTVSTSASGATSPSTGYAKNYNYDKRLLVTAPPKFLSPVSTTYGVTQFANVPAAFKPDGS</sequence>
<reference evidence="2" key="2">
    <citation type="submission" date="2020-09" db="EMBL/GenBank/DDBJ databases">
        <authorList>
            <person name="Sun Q."/>
            <person name="Zhou Y."/>
        </authorList>
    </citation>
    <scope>NUCLEOTIDE SEQUENCE</scope>
    <source>
        <strain evidence="2">CGMCC 1.12813</strain>
    </source>
</reference>
<evidence type="ECO:0000313" key="3">
    <source>
        <dbReference type="Proteomes" id="UP000606922"/>
    </source>
</evidence>
<organism evidence="2 3">
    <name type="scientific">Conyzicola nivalis</name>
    <dbReference type="NCBI Taxonomy" id="1477021"/>
    <lineage>
        <taxon>Bacteria</taxon>
        <taxon>Bacillati</taxon>
        <taxon>Actinomycetota</taxon>
        <taxon>Actinomycetes</taxon>
        <taxon>Micrococcales</taxon>
        <taxon>Microbacteriaceae</taxon>
        <taxon>Conyzicola</taxon>
    </lineage>
</organism>
<gene>
    <name evidence="2" type="ORF">GCM10010979_27640</name>
</gene>
<feature type="transmembrane region" description="Helical" evidence="1">
    <location>
        <begin position="20"/>
        <end position="41"/>
    </location>
</feature>
<keyword evidence="3" id="KW-1185">Reference proteome</keyword>
<evidence type="ECO:0000313" key="2">
    <source>
        <dbReference type="EMBL" id="GGB11795.1"/>
    </source>
</evidence>
<keyword evidence="1" id="KW-0472">Membrane</keyword>
<name>A0A916WL03_9MICO</name>
<proteinExistence type="predicted"/>
<dbReference type="EMBL" id="BMGB01000002">
    <property type="protein sequence ID" value="GGB11795.1"/>
    <property type="molecule type" value="Genomic_DNA"/>
</dbReference>
<evidence type="ECO:0000256" key="1">
    <source>
        <dbReference type="SAM" id="Phobius"/>
    </source>
</evidence>
<reference evidence="2" key="1">
    <citation type="journal article" date="2014" name="Int. J. Syst. Evol. Microbiol.">
        <title>Complete genome sequence of Corynebacterium casei LMG S-19264T (=DSM 44701T), isolated from a smear-ripened cheese.</title>
        <authorList>
            <consortium name="US DOE Joint Genome Institute (JGI-PGF)"/>
            <person name="Walter F."/>
            <person name="Albersmeier A."/>
            <person name="Kalinowski J."/>
            <person name="Ruckert C."/>
        </authorList>
    </citation>
    <scope>NUCLEOTIDE SEQUENCE</scope>
    <source>
        <strain evidence="2">CGMCC 1.12813</strain>
    </source>
</reference>
<dbReference type="AlphaFoldDB" id="A0A916WL03"/>
<comment type="caution">
    <text evidence="2">The sequence shown here is derived from an EMBL/GenBank/DDBJ whole genome shotgun (WGS) entry which is preliminary data.</text>
</comment>
<dbReference type="Proteomes" id="UP000606922">
    <property type="component" value="Unassembled WGS sequence"/>
</dbReference>
<keyword evidence="1" id="KW-0812">Transmembrane</keyword>
<protein>
    <submittedName>
        <fullName evidence="2">Uncharacterized protein</fullName>
    </submittedName>
</protein>